<dbReference type="PROSITE" id="PS51318">
    <property type="entry name" value="TAT"/>
    <property type="match status" value="1"/>
</dbReference>
<gene>
    <name evidence="2" type="ORF">ADU59_03000</name>
</gene>
<dbReference type="EMBL" id="LGLV01000004">
    <property type="protein sequence ID" value="OBZ96726.1"/>
    <property type="molecule type" value="Genomic_DNA"/>
</dbReference>
<name>A0A1C7P6W7_9HYPH</name>
<dbReference type="RefSeq" id="WP_068951523.1">
    <property type="nucleotide sequence ID" value="NZ_LGLV01000004.1"/>
</dbReference>
<dbReference type="Proteomes" id="UP000093111">
    <property type="component" value="Unassembled WGS sequence"/>
</dbReference>
<keyword evidence="1" id="KW-0732">Signal</keyword>
<protein>
    <submittedName>
        <fullName evidence="2">Uncharacterized protein</fullName>
    </submittedName>
</protein>
<evidence type="ECO:0000313" key="3">
    <source>
        <dbReference type="Proteomes" id="UP000093111"/>
    </source>
</evidence>
<keyword evidence="3" id="KW-1185">Reference proteome</keyword>
<proteinExistence type="predicted"/>
<dbReference type="STRING" id="1612624.ADU59_03000"/>
<organism evidence="2 3">
    <name type="scientific">Pararhizobium polonicum</name>
    <dbReference type="NCBI Taxonomy" id="1612624"/>
    <lineage>
        <taxon>Bacteria</taxon>
        <taxon>Pseudomonadati</taxon>
        <taxon>Pseudomonadota</taxon>
        <taxon>Alphaproteobacteria</taxon>
        <taxon>Hyphomicrobiales</taxon>
        <taxon>Rhizobiaceae</taxon>
        <taxon>Rhizobium/Agrobacterium group</taxon>
        <taxon>Pararhizobium</taxon>
    </lineage>
</organism>
<accession>A0A1C7P6W7</accession>
<comment type="caution">
    <text evidence="2">The sequence shown here is derived from an EMBL/GenBank/DDBJ whole genome shotgun (WGS) entry which is preliminary data.</text>
</comment>
<sequence>MTNVDRRQVLLALAGAAAAPGVSAAATAPLEPWKDAEHHARGLAKAMATWPDCMRFQITIVPHQPEQPLFWLSMPAPEIEVGQLDEAIKAHREAFRVTDTMPEELEECDEGQRAFEAEDSTFAALLHFNCRTGATKARKVEYLLAHIRKRNRFDLELNADQLETLLDSLIQ</sequence>
<feature type="signal peptide" evidence="1">
    <location>
        <begin position="1"/>
        <end position="24"/>
    </location>
</feature>
<evidence type="ECO:0000313" key="2">
    <source>
        <dbReference type="EMBL" id="OBZ96726.1"/>
    </source>
</evidence>
<feature type="chain" id="PRO_5008890306" evidence="1">
    <location>
        <begin position="25"/>
        <end position="171"/>
    </location>
</feature>
<dbReference type="AlphaFoldDB" id="A0A1C7P6W7"/>
<reference evidence="2 3" key="1">
    <citation type="journal article" date="2016" name="Syst. Appl. Microbiol.">
        <title>Pararhizobium polonicum sp. nov. isolated from tumors on stone fruit rootstocks.</title>
        <authorList>
            <person name="Pulawska J."/>
            <person name="Kuzmanovic N."/>
            <person name="Willems A."/>
            <person name="Pothier J.F."/>
        </authorList>
    </citation>
    <scope>NUCLEOTIDE SEQUENCE [LARGE SCALE GENOMIC DNA]</scope>
    <source>
        <strain evidence="2 3">F5.1</strain>
    </source>
</reference>
<evidence type="ECO:0000256" key="1">
    <source>
        <dbReference type="SAM" id="SignalP"/>
    </source>
</evidence>
<dbReference type="InterPro" id="IPR006311">
    <property type="entry name" value="TAT_signal"/>
</dbReference>